<dbReference type="AlphaFoldDB" id="A0ABD3LC84"/>
<proteinExistence type="predicted"/>
<name>A0ABD3LC84_EUCGL</name>
<gene>
    <name evidence="1" type="ORF">ACJRO7_010510</name>
</gene>
<dbReference type="EMBL" id="JBJKBG010000002">
    <property type="protein sequence ID" value="KAL3749410.1"/>
    <property type="molecule type" value="Genomic_DNA"/>
</dbReference>
<evidence type="ECO:0000313" key="1">
    <source>
        <dbReference type="EMBL" id="KAL3749410.1"/>
    </source>
</evidence>
<reference evidence="1 2" key="1">
    <citation type="submission" date="2024-11" db="EMBL/GenBank/DDBJ databases">
        <title>Chromosome-level genome assembly of Eucalyptus globulus Labill. provides insights into its genome evolution.</title>
        <authorList>
            <person name="Li X."/>
        </authorList>
    </citation>
    <scope>NUCLEOTIDE SEQUENCE [LARGE SCALE GENOMIC DNA]</scope>
    <source>
        <strain evidence="1">CL2024</strain>
        <tissue evidence="1">Fresh tender leaves</tissue>
    </source>
</reference>
<dbReference type="Proteomes" id="UP001634007">
    <property type="component" value="Unassembled WGS sequence"/>
</dbReference>
<organism evidence="1 2">
    <name type="scientific">Eucalyptus globulus</name>
    <name type="common">Tasmanian blue gum</name>
    <dbReference type="NCBI Taxonomy" id="34317"/>
    <lineage>
        <taxon>Eukaryota</taxon>
        <taxon>Viridiplantae</taxon>
        <taxon>Streptophyta</taxon>
        <taxon>Embryophyta</taxon>
        <taxon>Tracheophyta</taxon>
        <taxon>Spermatophyta</taxon>
        <taxon>Magnoliopsida</taxon>
        <taxon>eudicotyledons</taxon>
        <taxon>Gunneridae</taxon>
        <taxon>Pentapetalae</taxon>
        <taxon>rosids</taxon>
        <taxon>malvids</taxon>
        <taxon>Myrtales</taxon>
        <taxon>Myrtaceae</taxon>
        <taxon>Myrtoideae</taxon>
        <taxon>Eucalypteae</taxon>
        <taxon>Eucalyptus</taxon>
    </lineage>
</organism>
<protein>
    <submittedName>
        <fullName evidence="1">Uncharacterized protein</fullName>
    </submittedName>
</protein>
<comment type="caution">
    <text evidence="1">The sequence shown here is derived from an EMBL/GenBank/DDBJ whole genome shotgun (WGS) entry which is preliminary data.</text>
</comment>
<keyword evidence="2" id="KW-1185">Reference proteome</keyword>
<evidence type="ECO:0000313" key="2">
    <source>
        <dbReference type="Proteomes" id="UP001634007"/>
    </source>
</evidence>
<sequence length="78" mass="8802">MAVIGRKLRCLAGKLQTGKKLARRGCFRVYVREGREHREIPVKNSTSIMLQALFNQCLDKSERTGLHLCCSLRLQSAG</sequence>
<accession>A0ABD3LC84</accession>